<dbReference type="GO" id="GO:0005654">
    <property type="term" value="C:nucleoplasm"/>
    <property type="evidence" value="ECO:0007669"/>
    <property type="project" value="UniProtKB-SubCell"/>
</dbReference>
<name>A0A7J9BS96_GOSGO</name>
<keyword evidence="3 5" id="KW-0649">Protein kinase inhibitor</keyword>
<sequence length="196" mass="22311">MGDCMRSYKRSVERAEMEASKKRLLSKRRKSVVSIELQELALASPADVELDNAITAASATSDVVFAGDKCCRLSHDEFSFSSCFSNGCCDVVKDSLRFVDLKVKAKSFETEISTCINVNRFSQKTTPLTEEEMKSPEIKTPPSPAKQPKTASQEEIDEFFTVAENYEQKRFMEKYNYDIVKDMPVDGRYQWVRLKP</sequence>
<dbReference type="AlphaFoldDB" id="A0A7J9BS96"/>
<dbReference type="Pfam" id="PF02234">
    <property type="entry name" value="CDI"/>
    <property type="match status" value="1"/>
</dbReference>
<dbReference type="PANTHER" id="PTHR46776">
    <property type="entry name" value="CYCLIN-DEPENDENT KINASE INHIBITOR 4-RELATED"/>
    <property type="match status" value="1"/>
</dbReference>
<gene>
    <name evidence="8" type="ORF">Gogos_012369</name>
</gene>
<organism evidence="8 9">
    <name type="scientific">Gossypium gossypioides</name>
    <name type="common">Mexican cotton</name>
    <name type="synonym">Selera gossypioides</name>
    <dbReference type="NCBI Taxonomy" id="34282"/>
    <lineage>
        <taxon>Eukaryota</taxon>
        <taxon>Viridiplantae</taxon>
        <taxon>Streptophyta</taxon>
        <taxon>Embryophyta</taxon>
        <taxon>Tracheophyta</taxon>
        <taxon>Spermatophyta</taxon>
        <taxon>Magnoliopsida</taxon>
        <taxon>eudicotyledons</taxon>
        <taxon>Gunneridae</taxon>
        <taxon>Pentapetalae</taxon>
        <taxon>rosids</taxon>
        <taxon>malvids</taxon>
        <taxon>Malvales</taxon>
        <taxon>Malvaceae</taxon>
        <taxon>Malvoideae</taxon>
        <taxon>Gossypium</taxon>
    </lineage>
</organism>
<evidence type="ECO:0000256" key="5">
    <source>
        <dbReference type="PIRNR" id="PIRNR017811"/>
    </source>
</evidence>
<keyword evidence="9" id="KW-1185">Reference proteome</keyword>
<reference evidence="8 9" key="1">
    <citation type="journal article" date="2019" name="Genome Biol. Evol.">
        <title>Insights into the evolution of the New World diploid cottons (Gossypium, subgenus Houzingenia) based on genome sequencing.</title>
        <authorList>
            <person name="Grover C.E."/>
            <person name="Arick M.A. 2nd"/>
            <person name="Thrash A."/>
            <person name="Conover J.L."/>
            <person name="Sanders W.S."/>
            <person name="Peterson D.G."/>
            <person name="Frelichowski J.E."/>
            <person name="Scheffler J.A."/>
            <person name="Scheffler B.E."/>
            <person name="Wendel J.F."/>
        </authorList>
    </citation>
    <scope>NUCLEOTIDE SEQUENCE [LARGE SCALE GENOMIC DNA]</scope>
    <source>
        <strain evidence="8">5</strain>
        <tissue evidence="8">Leaf</tissue>
    </source>
</reference>
<dbReference type="Proteomes" id="UP000593579">
    <property type="component" value="Unassembled WGS sequence"/>
</dbReference>
<comment type="similarity">
    <text evidence="2 5">Belongs to the CDI family. ICK/KRP subfamily.</text>
</comment>
<proteinExistence type="inferred from homology"/>
<evidence type="ECO:0000313" key="8">
    <source>
        <dbReference type="EMBL" id="MBA0739071.1"/>
    </source>
</evidence>
<evidence type="ECO:0000259" key="7">
    <source>
        <dbReference type="Pfam" id="PF02234"/>
    </source>
</evidence>
<evidence type="ECO:0000256" key="3">
    <source>
        <dbReference type="ARBA" id="ARBA00023013"/>
    </source>
</evidence>
<dbReference type="GO" id="GO:0051726">
    <property type="term" value="P:regulation of cell cycle"/>
    <property type="evidence" value="ECO:0007669"/>
    <property type="project" value="InterPro"/>
</dbReference>
<keyword evidence="4" id="KW-0131">Cell cycle</keyword>
<comment type="caution">
    <text evidence="8">The sequence shown here is derived from an EMBL/GenBank/DDBJ whole genome shotgun (WGS) entry which is preliminary data.</text>
</comment>
<feature type="domain" description="Cyclin-dependent kinase inhibitor" evidence="7">
    <location>
        <begin position="152"/>
        <end position="194"/>
    </location>
</feature>
<evidence type="ECO:0000313" key="9">
    <source>
        <dbReference type="Proteomes" id="UP000593579"/>
    </source>
</evidence>
<feature type="region of interest" description="Disordered" evidence="6">
    <location>
        <begin position="126"/>
        <end position="153"/>
    </location>
</feature>
<dbReference type="InterPro" id="IPR044898">
    <property type="entry name" value="CDI_dom_sf"/>
</dbReference>
<dbReference type="InterPro" id="IPR003175">
    <property type="entry name" value="CDI_dom"/>
</dbReference>
<evidence type="ECO:0000256" key="4">
    <source>
        <dbReference type="ARBA" id="ARBA00023306"/>
    </source>
</evidence>
<dbReference type="PIRSF" id="PIRSF017811">
    <property type="entry name" value="CDK_inhib_pln"/>
    <property type="match status" value="1"/>
</dbReference>
<evidence type="ECO:0000256" key="6">
    <source>
        <dbReference type="SAM" id="MobiDB-lite"/>
    </source>
</evidence>
<comment type="subcellular location">
    <subcellularLocation>
        <location evidence="1">Nucleus</location>
        <location evidence="1">Nucleoplasm</location>
    </subcellularLocation>
</comment>
<evidence type="ECO:0000256" key="2">
    <source>
        <dbReference type="ARBA" id="ARBA00010274"/>
    </source>
</evidence>
<dbReference type="InterPro" id="IPR044275">
    <property type="entry name" value="KRP"/>
</dbReference>
<dbReference type="OrthoDB" id="9940972at2759"/>
<dbReference type="GO" id="GO:0004861">
    <property type="term" value="F:cyclin-dependent protein serine/threonine kinase inhibitor activity"/>
    <property type="evidence" value="ECO:0007669"/>
    <property type="project" value="UniProtKB-UniRule"/>
</dbReference>
<accession>A0A7J9BS96</accession>
<protein>
    <recommendedName>
        <fullName evidence="5">Cyclin-dependent kinase inhibitor</fullName>
    </recommendedName>
</protein>
<evidence type="ECO:0000256" key="1">
    <source>
        <dbReference type="ARBA" id="ARBA00004642"/>
    </source>
</evidence>
<dbReference type="EMBL" id="JABEZY010000005">
    <property type="protein sequence ID" value="MBA0739071.1"/>
    <property type="molecule type" value="Genomic_DNA"/>
</dbReference>
<dbReference type="Gene3D" id="4.10.365.10">
    <property type="entry name" value="p27"/>
    <property type="match status" value="1"/>
</dbReference>